<dbReference type="Gene3D" id="3.40.50.1000">
    <property type="entry name" value="HAD superfamily/HAD-like"/>
    <property type="match status" value="1"/>
</dbReference>
<name>A0A0E9NGR0_SAICN</name>
<feature type="binding site" evidence="9">
    <location>
        <position position="402"/>
    </location>
    <ligand>
        <name>Zn(2+)</name>
        <dbReference type="ChEBI" id="CHEBI:29105"/>
    </ligand>
</feature>
<reference evidence="11 12" key="1">
    <citation type="journal article" date="2011" name="J. Gen. Appl. Microbiol.">
        <title>Draft genome sequencing of the enigmatic yeast Saitoella complicata.</title>
        <authorList>
            <person name="Nishida H."/>
            <person name="Hamamoto M."/>
            <person name="Sugiyama J."/>
        </authorList>
    </citation>
    <scope>NUCLEOTIDE SEQUENCE [LARGE SCALE GENOMIC DNA]</scope>
    <source>
        <strain evidence="11 12">NRRL Y-17804</strain>
    </source>
</reference>
<dbReference type="InterPro" id="IPR015892">
    <property type="entry name" value="Carbonic_anhydrase_CS"/>
</dbReference>
<dbReference type="Gene3D" id="3.40.1050.10">
    <property type="entry name" value="Carbonic anhydrase"/>
    <property type="match status" value="1"/>
</dbReference>
<dbReference type="PROSITE" id="PS00705">
    <property type="entry name" value="PROK_CO2_ANHYDRASE_2"/>
    <property type="match status" value="1"/>
</dbReference>
<keyword evidence="12" id="KW-1185">Reference proteome</keyword>
<keyword evidence="6" id="KW-0456">Lyase</keyword>
<dbReference type="GO" id="GO:0004089">
    <property type="term" value="F:carbonate dehydratase activity"/>
    <property type="evidence" value="ECO:0007669"/>
    <property type="project" value="UniProtKB-EC"/>
</dbReference>
<evidence type="ECO:0000313" key="12">
    <source>
        <dbReference type="Proteomes" id="UP000033140"/>
    </source>
</evidence>
<comment type="caution">
    <text evidence="11">The sequence shown here is derived from an EMBL/GenBank/DDBJ whole genome shotgun (WGS) entry which is preliminary data.</text>
</comment>
<evidence type="ECO:0000256" key="9">
    <source>
        <dbReference type="PIRSR" id="PIRSR601765-1"/>
    </source>
</evidence>
<dbReference type="STRING" id="698492.A0A0E9NGR0"/>
<dbReference type="GO" id="GO:0008270">
    <property type="term" value="F:zinc ion binding"/>
    <property type="evidence" value="ECO:0007669"/>
    <property type="project" value="InterPro"/>
</dbReference>
<dbReference type="GO" id="GO:0005737">
    <property type="term" value="C:cytoplasm"/>
    <property type="evidence" value="ECO:0007669"/>
    <property type="project" value="TreeGrafter"/>
</dbReference>
<comment type="similarity">
    <text evidence="1">Belongs to the beta-class carbonic anhydrase family.</text>
</comment>
<comment type="cofactor">
    <cofactor evidence="9">
        <name>Zn(2+)</name>
        <dbReference type="ChEBI" id="CHEBI:29105"/>
    </cofactor>
    <text evidence="9">Binds 1 zinc ion per subunit.</text>
</comment>
<feature type="region of interest" description="Disordered" evidence="10">
    <location>
        <begin position="232"/>
        <end position="260"/>
    </location>
</feature>
<dbReference type="Pfam" id="PF00702">
    <property type="entry name" value="Hydrolase"/>
    <property type="match status" value="1"/>
</dbReference>
<reference evidence="11 12" key="3">
    <citation type="journal article" date="2015" name="Genome Announc.">
        <title>Draft Genome Sequence of the Archiascomycetous Yeast Saitoella complicata.</title>
        <authorList>
            <person name="Yamauchi K."/>
            <person name="Kondo S."/>
            <person name="Hamamoto M."/>
            <person name="Takahashi Y."/>
            <person name="Ogura Y."/>
            <person name="Hayashi T."/>
            <person name="Nishida H."/>
        </authorList>
    </citation>
    <scope>NUCLEOTIDE SEQUENCE [LARGE SCALE GENOMIC DNA]</scope>
    <source>
        <strain evidence="11 12">NRRL Y-17804</strain>
    </source>
</reference>
<comment type="catalytic activity">
    <reaction evidence="8">
        <text>hydrogencarbonate + H(+) = CO2 + H2O</text>
        <dbReference type="Rhea" id="RHEA:10748"/>
        <dbReference type="ChEBI" id="CHEBI:15377"/>
        <dbReference type="ChEBI" id="CHEBI:15378"/>
        <dbReference type="ChEBI" id="CHEBI:16526"/>
        <dbReference type="ChEBI" id="CHEBI:17544"/>
        <dbReference type="EC" id="4.2.1.1"/>
    </reaction>
</comment>
<dbReference type="SUPFAM" id="SSF53056">
    <property type="entry name" value="beta-carbonic anhydrase, cab"/>
    <property type="match status" value="1"/>
</dbReference>
<evidence type="ECO:0000256" key="8">
    <source>
        <dbReference type="ARBA" id="ARBA00048348"/>
    </source>
</evidence>
<evidence type="ECO:0000256" key="1">
    <source>
        <dbReference type="ARBA" id="ARBA00006217"/>
    </source>
</evidence>
<evidence type="ECO:0000256" key="3">
    <source>
        <dbReference type="ARBA" id="ARBA00014628"/>
    </source>
</evidence>
<dbReference type="AlphaFoldDB" id="A0A0E9NGR0"/>
<dbReference type="SMART" id="SM00947">
    <property type="entry name" value="Pro_CA"/>
    <property type="match status" value="1"/>
</dbReference>
<evidence type="ECO:0000256" key="7">
    <source>
        <dbReference type="ARBA" id="ARBA00031969"/>
    </source>
</evidence>
<dbReference type="InterPro" id="IPR001765">
    <property type="entry name" value="Carbonic_anhydrase"/>
</dbReference>
<dbReference type="Gene3D" id="1.10.150.240">
    <property type="entry name" value="Putative phosphatase, domain 2"/>
    <property type="match status" value="1"/>
</dbReference>
<dbReference type="SUPFAM" id="SSF56784">
    <property type="entry name" value="HAD-like"/>
    <property type="match status" value="1"/>
</dbReference>
<dbReference type="GO" id="GO:0015976">
    <property type="term" value="P:carbon utilization"/>
    <property type="evidence" value="ECO:0007669"/>
    <property type="project" value="InterPro"/>
</dbReference>
<dbReference type="InterPro" id="IPR036874">
    <property type="entry name" value="Carbonic_anhydrase_sf"/>
</dbReference>
<feature type="binding site" evidence="9">
    <location>
        <position position="345"/>
    </location>
    <ligand>
        <name>Zn(2+)</name>
        <dbReference type="ChEBI" id="CHEBI:29105"/>
    </ligand>
</feature>
<dbReference type="GO" id="GO:0071244">
    <property type="term" value="P:cellular response to carbon dioxide"/>
    <property type="evidence" value="ECO:0007669"/>
    <property type="project" value="TreeGrafter"/>
</dbReference>
<evidence type="ECO:0000256" key="4">
    <source>
        <dbReference type="ARBA" id="ARBA00022723"/>
    </source>
</evidence>
<keyword evidence="5 9" id="KW-0862">Zinc</keyword>
<evidence type="ECO:0000256" key="6">
    <source>
        <dbReference type="ARBA" id="ARBA00023239"/>
    </source>
</evidence>
<dbReference type="InterPro" id="IPR023214">
    <property type="entry name" value="HAD_sf"/>
</dbReference>
<feature type="binding site" evidence="9">
    <location>
        <position position="399"/>
    </location>
    <ligand>
        <name>Zn(2+)</name>
        <dbReference type="ChEBI" id="CHEBI:29105"/>
    </ligand>
</feature>
<dbReference type="Pfam" id="PF00484">
    <property type="entry name" value="Pro_CA"/>
    <property type="match status" value="1"/>
</dbReference>
<sequence>MPTACFDVIGTCFEFTPVINTIAQRLGPTFKLHSIDPSLFFFSWFYAAQRDFTYVSQAGHYVPIAEVLKGTLARALRIAGLRKDEFTTEDIEAIAKQFKSLEAREGLKECWEYLQGRGVECYAVTNGGHATTKSYFEAAGIELADERILSCDEIKVAKADVRVYQNAEKKMKEQGTLKADEERWFVAAHMWDLCAAKAAGWKTGYVDYEEFEGCEGVFGEADVKASSIHSAAVSDHRQSSSRSNSISFSAHTRKPQTYNNPLLPQHQYYLRQQTRSINTSFLRALGITPPQKQTTMPAAPCPSTPTEILARNSIWAANIAESNPDLLARNAAGQSPTVLWIGCSDSRVPETTILDLLPGEVFTHRNIANVVPVGDLSVESVVQYAVAVLKVKHVVVCGHYGCGGVQAALGDAKLGRIDAWLANIRAVRDANKETLDKITDEKEKWTKLVDLNVLAQVENVHKLEWVQDAIKEGRLDVHAWVYDLASGRLSEVKKD</sequence>
<dbReference type="EMBL" id="BACD03000018">
    <property type="protein sequence ID" value="GAO48861.1"/>
    <property type="molecule type" value="Genomic_DNA"/>
</dbReference>
<dbReference type="GO" id="GO:0034599">
    <property type="term" value="P:cellular response to oxidative stress"/>
    <property type="evidence" value="ECO:0007669"/>
    <property type="project" value="TreeGrafter"/>
</dbReference>
<dbReference type="EC" id="4.2.1.1" evidence="2"/>
<feature type="compositionally biased region" description="Low complexity" evidence="10">
    <location>
        <begin position="240"/>
        <end position="249"/>
    </location>
</feature>
<organism evidence="11 12">
    <name type="scientific">Saitoella complicata (strain BCRC 22490 / CBS 7301 / JCM 7358 / NBRC 10748 / NRRL Y-17804)</name>
    <dbReference type="NCBI Taxonomy" id="698492"/>
    <lineage>
        <taxon>Eukaryota</taxon>
        <taxon>Fungi</taxon>
        <taxon>Dikarya</taxon>
        <taxon>Ascomycota</taxon>
        <taxon>Taphrinomycotina</taxon>
        <taxon>Taphrinomycotina incertae sedis</taxon>
        <taxon>Saitoella</taxon>
    </lineage>
</organism>
<accession>A0A0E9NGR0</accession>
<evidence type="ECO:0000256" key="10">
    <source>
        <dbReference type="SAM" id="MobiDB-lite"/>
    </source>
</evidence>
<evidence type="ECO:0000256" key="5">
    <source>
        <dbReference type="ARBA" id="ARBA00022833"/>
    </source>
</evidence>
<evidence type="ECO:0000256" key="2">
    <source>
        <dbReference type="ARBA" id="ARBA00012925"/>
    </source>
</evidence>
<dbReference type="PANTHER" id="PTHR11002">
    <property type="entry name" value="CARBONIC ANHYDRASE"/>
    <property type="match status" value="1"/>
</dbReference>
<reference evidence="11 12" key="2">
    <citation type="journal article" date="2014" name="J. Gen. Appl. Microbiol.">
        <title>The early diverging ascomycetous budding yeast Saitoella complicata has three histone deacetylases belonging to the Clr6, Hos2, and Rpd3 lineages.</title>
        <authorList>
            <person name="Nishida H."/>
            <person name="Matsumoto T."/>
            <person name="Kondo S."/>
            <person name="Hamamoto M."/>
            <person name="Yoshikawa H."/>
        </authorList>
    </citation>
    <scope>NUCLEOTIDE SEQUENCE [LARGE SCALE GENOMIC DNA]</scope>
    <source>
        <strain evidence="11 12">NRRL Y-17804</strain>
    </source>
</reference>
<protein>
    <recommendedName>
        <fullName evidence="3">Carbonic anhydrase</fullName>
        <ecNumber evidence="2">4.2.1.1</ecNumber>
    </recommendedName>
    <alternativeName>
        <fullName evidence="7">Carbonate dehydratase</fullName>
    </alternativeName>
</protein>
<dbReference type="InterPro" id="IPR036412">
    <property type="entry name" value="HAD-like_sf"/>
</dbReference>
<keyword evidence="4 9" id="KW-0479">Metal-binding</keyword>
<dbReference type="PANTHER" id="PTHR11002:SF76">
    <property type="entry name" value="CARBONIC ANHYDRASE"/>
    <property type="match status" value="1"/>
</dbReference>
<dbReference type="Proteomes" id="UP000033140">
    <property type="component" value="Unassembled WGS sequence"/>
</dbReference>
<dbReference type="FunFam" id="3.40.1050.10:FF:000001">
    <property type="entry name" value="Carbonic anhydrase"/>
    <property type="match status" value="1"/>
</dbReference>
<gene>
    <name evidence="11" type="ORF">G7K_3025-t1</name>
</gene>
<proteinExistence type="inferred from homology"/>
<dbReference type="CDD" id="cd00883">
    <property type="entry name" value="beta_CA_cladeA"/>
    <property type="match status" value="1"/>
</dbReference>
<feature type="binding site" evidence="9">
    <location>
        <position position="343"/>
    </location>
    <ligand>
        <name>Zn(2+)</name>
        <dbReference type="ChEBI" id="CHEBI:29105"/>
    </ligand>
</feature>
<dbReference type="InterPro" id="IPR023198">
    <property type="entry name" value="PGP-like_dom2"/>
</dbReference>
<evidence type="ECO:0000313" key="11">
    <source>
        <dbReference type="EMBL" id="GAO48861.1"/>
    </source>
</evidence>